<dbReference type="GO" id="GO:0006355">
    <property type="term" value="P:regulation of DNA-templated transcription"/>
    <property type="evidence" value="ECO:0007669"/>
    <property type="project" value="TreeGrafter"/>
</dbReference>
<feature type="domain" description="Response regulatory" evidence="6">
    <location>
        <begin position="146"/>
        <end position="269"/>
    </location>
</feature>
<organism evidence="7 8">
    <name type="scientific">Bhargavaea cecembensis</name>
    <dbReference type="NCBI Taxonomy" id="394098"/>
    <lineage>
        <taxon>Bacteria</taxon>
        <taxon>Bacillati</taxon>
        <taxon>Bacillota</taxon>
        <taxon>Bacilli</taxon>
        <taxon>Bacillales</taxon>
        <taxon>Caryophanaceae</taxon>
        <taxon>Bhargavaea</taxon>
    </lineage>
</organism>
<evidence type="ECO:0000313" key="8">
    <source>
        <dbReference type="Proteomes" id="UP000076490"/>
    </source>
</evidence>
<dbReference type="InterPro" id="IPR038367">
    <property type="entry name" value="PelD_GGDEF_sf"/>
</dbReference>
<evidence type="ECO:0000259" key="6">
    <source>
        <dbReference type="PROSITE" id="PS50110"/>
    </source>
</evidence>
<dbReference type="InterPro" id="IPR011006">
    <property type="entry name" value="CheY-like_superfamily"/>
</dbReference>
<dbReference type="AlphaFoldDB" id="A0A161SLV1"/>
<dbReference type="InterPro" id="IPR039420">
    <property type="entry name" value="WalR-like"/>
</dbReference>
<dbReference type="CDD" id="cd00156">
    <property type="entry name" value="REC"/>
    <property type="match status" value="1"/>
</dbReference>
<evidence type="ECO:0000256" key="3">
    <source>
        <dbReference type="ARBA" id="ARBA00023125"/>
    </source>
</evidence>
<proteinExistence type="predicted"/>
<dbReference type="EMBL" id="LQNT01000009">
    <property type="protein sequence ID" value="KZE38723.1"/>
    <property type="molecule type" value="Genomic_DNA"/>
</dbReference>
<dbReference type="GO" id="GO:0000156">
    <property type="term" value="F:phosphorelay response regulator activity"/>
    <property type="evidence" value="ECO:0007669"/>
    <property type="project" value="TreeGrafter"/>
</dbReference>
<dbReference type="PANTHER" id="PTHR48111">
    <property type="entry name" value="REGULATOR OF RPOS"/>
    <property type="match status" value="1"/>
</dbReference>
<dbReference type="OrthoDB" id="9759607at2"/>
<dbReference type="Gene3D" id="3.30.70.2880">
    <property type="match status" value="1"/>
</dbReference>
<dbReference type="GO" id="GO:0032993">
    <property type="term" value="C:protein-DNA complex"/>
    <property type="evidence" value="ECO:0007669"/>
    <property type="project" value="TreeGrafter"/>
</dbReference>
<evidence type="ECO:0000256" key="4">
    <source>
        <dbReference type="ARBA" id="ARBA00023163"/>
    </source>
</evidence>
<comment type="caution">
    <text evidence="5">Lacks conserved residue(s) required for the propagation of feature annotation.</text>
</comment>
<keyword evidence="4" id="KW-0804">Transcription</keyword>
<evidence type="ECO:0000256" key="1">
    <source>
        <dbReference type="ARBA" id="ARBA00022553"/>
    </source>
</evidence>
<comment type="caution">
    <text evidence="7">The sequence shown here is derived from an EMBL/GenBank/DDBJ whole genome shotgun (WGS) entry which is preliminary data.</text>
</comment>
<evidence type="ECO:0000313" key="7">
    <source>
        <dbReference type="EMBL" id="KZE38723.1"/>
    </source>
</evidence>
<dbReference type="GO" id="GO:0000976">
    <property type="term" value="F:transcription cis-regulatory region binding"/>
    <property type="evidence" value="ECO:0007669"/>
    <property type="project" value="TreeGrafter"/>
</dbReference>
<dbReference type="RefSeq" id="WP_063180543.1">
    <property type="nucleotide sequence ID" value="NZ_LQNT01000009.1"/>
</dbReference>
<keyword evidence="2" id="KW-0805">Transcription regulation</keyword>
<dbReference type="PANTHER" id="PTHR48111:SF4">
    <property type="entry name" value="DNA-BINDING DUAL TRANSCRIPTIONAL REGULATOR OMPR"/>
    <property type="match status" value="1"/>
</dbReference>
<reference evidence="7 8" key="1">
    <citation type="submission" date="2016-01" db="EMBL/GenBank/DDBJ databases">
        <title>Whole genome sequencing of Bhargavaea cecembensis T14.</title>
        <authorList>
            <person name="Hong K.W."/>
        </authorList>
    </citation>
    <scope>NUCLEOTIDE SEQUENCE [LARGE SCALE GENOMIC DNA]</scope>
    <source>
        <strain evidence="7 8">T14</strain>
    </source>
</reference>
<evidence type="ECO:0000256" key="5">
    <source>
        <dbReference type="PROSITE-ProRule" id="PRU00169"/>
    </source>
</evidence>
<name>A0A161SLV1_9BACL</name>
<dbReference type="SMART" id="SM00448">
    <property type="entry name" value="REC"/>
    <property type="match status" value="1"/>
</dbReference>
<evidence type="ECO:0000256" key="2">
    <source>
        <dbReference type="ARBA" id="ARBA00023015"/>
    </source>
</evidence>
<dbReference type="Proteomes" id="UP000076490">
    <property type="component" value="Unassembled WGS sequence"/>
</dbReference>
<gene>
    <name evidence="7" type="ORF">AV656_07415</name>
</gene>
<dbReference type="Gene3D" id="3.40.50.2300">
    <property type="match status" value="1"/>
</dbReference>
<dbReference type="SUPFAM" id="SSF52172">
    <property type="entry name" value="CheY-like"/>
    <property type="match status" value="1"/>
</dbReference>
<keyword evidence="3" id="KW-0238">DNA-binding</keyword>
<keyword evidence="1" id="KW-0597">Phosphoprotein</keyword>
<sequence length="274" mass="30792">MVPNKTGTQAVLKEPHIQYVFDLLKANALRGRRVMVMVLIRAESETAAETASRLQSLVRSTDVLFETDRPDERGVLLPMSGTDEARGFLNRLFREAGEMKAAVLEIIHPDTELSTSLMRMQSAIDSEEEQVTVLDPFGQRPDEEVKVSVLDPDPLFRDVLGKALSHLDTPGARLVVKTFGDGRSFLESGWTASAHPHLIVMNDLLPRQNGLDVLHALRSLPNDGKFTILMMTRRNSEEDMTYAYESGADGYLIKPFNLRLFEAQVKRLLTRLWS</sequence>
<dbReference type="PROSITE" id="PS50110">
    <property type="entry name" value="RESPONSE_REGULATORY"/>
    <property type="match status" value="1"/>
</dbReference>
<protein>
    <recommendedName>
        <fullName evidence="6">Response regulatory domain-containing protein</fullName>
    </recommendedName>
</protein>
<accession>A0A161SLV1</accession>
<dbReference type="InterPro" id="IPR001789">
    <property type="entry name" value="Sig_transdc_resp-reg_receiver"/>
</dbReference>
<dbReference type="Pfam" id="PF00072">
    <property type="entry name" value="Response_reg"/>
    <property type="match status" value="1"/>
</dbReference>
<dbReference type="GO" id="GO:0005829">
    <property type="term" value="C:cytosol"/>
    <property type="evidence" value="ECO:0007669"/>
    <property type="project" value="TreeGrafter"/>
</dbReference>